<comment type="caution">
    <text evidence="2">The sequence shown here is derived from an EMBL/GenBank/DDBJ whole genome shotgun (WGS) entry which is preliminary data.</text>
</comment>
<sequence>MAETSFSHSDEFAFGGNPFPSNCMEKAEGKNLQSPLGPWMKVDGPSFMVGSSFIGYHGDMDVKMGRSMHGKIFTSGREESWKATTKLQRLTGALSGDALPSMFPISSADPAPVLLINHPEVGADSTGDHGTIAKSSVVSVVPAALQSDRGNLMLSTRPITCKKTQVLCLGGLKKLPTEALSNPKSEAALPESRAVARIACLATDENGYETAPFSILSNECDANGYFFVTLLHSFLKKGWKIKDCKAYLYSSPLETCKVPVDVNHGISGASLSSYRILNDKHIKLYSVGPFFYTSKPQSLPNGY</sequence>
<dbReference type="GO" id="GO:0009723">
    <property type="term" value="P:response to ethylene"/>
    <property type="evidence" value="ECO:0007669"/>
    <property type="project" value="TreeGrafter"/>
</dbReference>
<dbReference type="OrthoDB" id="1847243at2759"/>
<reference evidence="2 3" key="1">
    <citation type="journal article" date="2019" name="Plant Biotechnol. J.">
        <title>The red bayberry genome and genetic basis of sex determination.</title>
        <authorList>
            <person name="Jia H.M."/>
            <person name="Jia H.J."/>
            <person name="Cai Q.L."/>
            <person name="Wang Y."/>
            <person name="Zhao H.B."/>
            <person name="Yang W.F."/>
            <person name="Wang G.Y."/>
            <person name="Li Y.H."/>
            <person name="Zhan D.L."/>
            <person name="Shen Y.T."/>
            <person name="Niu Q.F."/>
            <person name="Chang L."/>
            <person name="Qiu J."/>
            <person name="Zhao L."/>
            <person name="Xie H.B."/>
            <person name="Fu W.Y."/>
            <person name="Jin J."/>
            <person name="Li X.W."/>
            <person name="Jiao Y."/>
            <person name="Zhou C.C."/>
            <person name="Tu T."/>
            <person name="Chai C.Y."/>
            <person name="Gao J.L."/>
            <person name="Fan L.J."/>
            <person name="van de Weg E."/>
            <person name="Wang J.Y."/>
            <person name="Gao Z.S."/>
        </authorList>
    </citation>
    <scope>NUCLEOTIDE SEQUENCE [LARGE SCALE GENOMIC DNA]</scope>
    <source>
        <tissue evidence="2">Leaves</tissue>
    </source>
</reference>
<dbReference type="GO" id="GO:0071944">
    <property type="term" value="C:cell periphery"/>
    <property type="evidence" value="ECO:0007669"/>
    <property type="project" value="TreeGrafter"/>
</dbReference>
<evidence type="ECO:0000256" key="1">
    <source>
        <dbReference type="ARBA" id="ARBA00022729"/>
    </source>
</evidence>
<dbReference type="PANTHER" id="PTHR33470:SF40">
    <property type="entry name" value="PROTEIN SEED AND ROOT HAIR PROTECTIVE PROTEIN"/>
    <property type="match status" value="1"/>
</dbReference>
<gene>
    <name evidence="2" type="ORF">CJ030_MR1G022551</name>
</gene>
<accession>A0A6A1WVL2</accession>
<dbReference type="EMBL" id="RXIC02000019">
    <property type="protein sequence ID" value="KAB1226750.1"/>
    <property type="molecule type" value="Genomic_DNA"/>
</dbReference>
<dbReference type="AlphaFoldDB" id="A0A6A1WVL2"/>
<proteinExistence type="predicted"/>
<evidence type="ECO:0000313" key="2">
    <source>
        <dbReference type="EMBL" id="KAB1226750.1"/>
    </source>
</evidence>
<dbReference type="Proteomes" id="UP000516437">
    <property type="component" value="Chromosome 1"/>
</dbReference>
<organism evidence="2 3">
    <name type="scientific">Morella rubra</name>
    <name type="common">Chinese bayberry</name>
    <dbReference type="NCBI Taxonomy" id="262757"/>
    <lineage>
        <taxon>Eukaryota</taxon>
        <taxon>Viridiplantae</taxon>
        <taxon>Streptophyta</taxon>
        <taxon>Embryophyta</taxon>
        <taxon>Tracheophyta</taxon>
        <taxon>Spermatophyta</taxon>
        <taxon>Magnoliopsida</taxon>
        <taxon>eudicotyledons</taxon>
        <taxon>Gunneridae</taxon>
        <taxon>Pentapetalae</taxon>
        <taxon>rosids</taxon>
        <taxon>fabids</taxon>
        <taxon>Fagales</taxon>
        <taxon>Myricaceae</taxon>
        <taxon>Morella</taxon>
    </lineage>
</organism>
<keyword evidence="3" id="KW-1185">Reference proteome</keyword>
<evidence type="ECO:0000313" key="3">
    <source>
        <dbReference type="Proteomes" id="UP000516437"/>
    </source>
</evidence>
<dbReference type="PANTHER" id="PTHR33470">
    <property type="entry name" value="OS01G0164075 PROTEIN"/>
    <property type="match status" value="1"/>
</dbReference>
<protein>
    <submittedName>
        <fullName evidence="2">Proline-rich protein 1</fullName>
    </submittedName>
</protein>
<keyword evidence="1" id="KW-0732">Signal</keyword>
<dbReference type="Pfam" id="PF01190">
    <property type="entry name" value="Pollen_Ole_e_1"/>
    <property type="match status" value="1"/>
</dbReference>
<name>A0A6A1WVL2_9ROSI</name>